<keyword evidence="3" id="KW-0342">GTP-binding</keyword>
<dbReference type="PANTHER" id="PTHR43261:SF1">
    <property type="entry name" value="RIBOSOME-RELEASING FACTOR 2, MITOCHONDRIAL"/>
    <property type="match status" value="1"/>
</dbReference>
<evidence type="ECO:0000256" key="3">
    <source>
        <dbReference type="ARBA" id="ARBA00023134"/>
    </source>
</evidence>
<dbReference type="SUPFAM" id="SSF52540">
    <property type="entry name" value="P-loop containing nucleoside triphosphate hydrolases"/>
    <property type="match status" value="1"/>
</dbReference>
<dbReference type="SMART" id="SM00889">
    <property type="entry name" value="EFG_IV"/>
    <property type="match status" value="1"/>
</dbReference>
<dbReference type="InterPro" id="IPR027417">
    <property type="entry name" value="P-loop_NTPase"/>
</dbReference>
<gene>
    <name evidence="6" type="ORF">OCV57_02440</name>
</gene>
<dbReference type="NCBIfam" id="TIGR00231">
    <property type="entry name" value="small_GTP"/>
    <property type="match status" value="1"/>
</dbReference>
<dbReference type="PRINTS" id="PR00315">
    <property type="entry name" value="ELONGATNFCT"/>
</dbReference>
<dbReference type="Gene3D" id="3.30.230.10">
    <property type="match status" value="1"/>
</dbReference>
<dbReference type="Pfam" id="PF05991">
    <property type="entry name" value="NYN_YacP"/>
    <property type="match status" value="1"/>
</dbReference>
<dbReference type="PROSITE" id="PS51722">
    <property type="entry name" value="G_TR_2"/>
    <property type="match status" value="1"/>
</dbReference>
<dbReference type="Pfam" id="PF14492">
    <property type="entry name" value="EFG_III"/>
    <property type="match status" value="1"/>
</dbReference>
<dbReference type="Gene3D" id="3.30.70.240">
    <property type="match status" value="1"/>
</dbReference>
<dbReference type="RefSeq" id="WP_267300368.1">
    <property type="nucleotide sequence ID" value="NZ_JAOQJZ010000002.1"/>
</dbReference>
<dbReference type="Proteomes" id="UP001208131">
    <property type="component" value="Unassembled WGS sequence"/>
</dbReference>
<dbReference type="InterPro" id="IPR035650">
    <property type="entry name" value="Tet_C"/>
</dbReference>
<dbReference type="InterPro" id="IPR031157">
    <property type="entry name" value="G_TR_CS"/>
</dbReference>
<dbReference type="GO" id="GO:0046677">
    <property type="term" value="P:response to antibiotic"/>
    <property type="evidence" value="ECO:0007669"/>
    <property type="project" value="UniProtKB-KW"/>
</dbReference>
<evidence type="ECO:0000256" key="2">
    <source>
        <dbReference type="ARBA" id="ARBA00022917"/>
    </source>
</evidence>
<dbReference type="Pfam" id="PF03764">
    <property type="entry name" value="EFG_IV"/>
    <property type="match status" value="1"/>
</dbReference>
<dbReference type="InterPro" id="IPR009000">
    <property type="entry name" value="Transl_B-barrel_sf"/>
</dbReference>
<organism evidence="6 7">
    <name type="scientific">Hominimerdicola aceti</name>
    <dbReference type="NCBI Taxonomy" id="2981726"/>
    <lineage>
        <taxon>Bacteria</taxon>
        <taxon>Bacillati</taxon>
        <taxon>Bacillota</taxon>
        <taxon>Clostridia</taxon>
        <taxon>Eubacteriales</taxon>
        <taxon>Oscillospiraceae</taxon>
        <taxon>Hominimerdicola</taxon>
    </lineage>
</organism>
<proteinExistence type="predicted"/>
<dbReference type="Gene3D" id="3.30.70.870">
    <property type="entry name" value="Elongation Factor G (Translational Gtpase), domain 3"/>
    <property type="match status" value="1"/>
</dbReference>
<evidence type="ECO:0000256" key="4">
    <source>
        <dbReference type="ARBA" id="ARBA00023251"/>
    </source>
</evidence>
<dbReference type="InterPro" id="IPR005517">
    <property type="entry name" value="Transl_elong_EFG/EF2_IV"/>
</dbReference>
<dbReference type="EMBL" id="JAOQJZ010000002">
    <property type="protein sequence ID" value="MCU6704786.1"/>
    <property type="molecule type" value="Genomic_DNA"/>
</dbReference>
<sequence length="852" mass="96332">MKKTVIGIIAHVDSGKTTLSEAMLYLSGKIRKVGRVDHGDAFLDTDMIEKNRGITVFSKPAEFEYKNTSFTLLDTPGHVDFSAETERALQVLDLAVLVISGTDGVQSHTQTLWRLLKRYNVPTFVFVNKMDLDGADKTFVMNSLEGRLGSGFVDFCRMKSEVAEDCALFDENIMNEFLETGSMSGTILSDAVAHRKVFPCFFGSALKSQGIEKFMNALAELAPCVYDSGTFGAKVYKISENGGSRLTFMKITGGCLKVRDLVDYTSSDGESSSEKVSRIRIYSGAKYRNADNAETGVVCAVEGLTKTYAGQGFGFEQDSAKPLLEPVLTYRVEPVCDLDMHTLLSYFRVLENEDPQLHVDWNEQLGEIHICIMGEVQLEILKSIFKLRFDIDIDFGEGSIAYKETIEKTVYGYGHYEPLRHYAEVHLKLEPLERGKGLRFATECSEDMLDKNWQRLILTHLQEKKYLGVLTGSPITDMKITLVSGRAHLKHTEGGDFRQATYRAVRQGLRNAKSVLLEPYYSFTLEVPQQNVGRAITDIQNMGGVFSQPEVSGEFSVIKGSAPVAEMRGYQSQVISYTKGVGKLICTSDGYRECHNTEVVLEEYGYDPDRDLENTADSVFCSHGAGYNVKWNEVPDKLHIPPEDKRRQVSQPQTYARAEDFVRRAASDKELMEIFERTYGKIERDKHYAMRRPEKSVKSASKPKQIYSGVEYLLVDGYNIIFSWDELKKAANESLDLARSMLVNRLCNYQGYKQCELILVFDAYKVKEQERVVENYHNISIVYTKEVETADTYIERTAHKLSREHKVRVATSDGMEQVIIMGSGAFRMSAQELHEDVIRVEKEIREYISNMK</sequence>
<dbReference type="CDD" id="cd03711">
    <property type="entry name" value="Tet_C"/>
    <property type="match status" value="1"/>
</dbReference>
<keyword evidence="7" id="KW-1185">Reference proteome</keyword>
<accession>A0AAE3IEN4</accession>
<dbReference type="InterPro" id="IPR000640">
    <property type="entry name" value="EFG_V-like"/>
</dbReference>
<evidence type="ECO:0000256" key="1">
    <source>
        <dbReference type="ARBA" id="ARBA00022741"/>
    </source>
</evidence>
<comment type="caution">
    <text evidence="6">The sequence shown here is derived from an EMBL/GenBank/DDBJ whole genome shotgun (WGS) entry which is preliminary data.</text>
</comment>
<dbReference type="InterPro" id="IPR010298">
    <property type="entry name" value="YacP-like"/>
</dbReference>
<feature type="domain" description="Tr-type G" evidence="5">
    <location>
        <begin position="1"/>
        <end position="230"/>
    </location>
</feature>
<evidence type="ECO:0000259" key="5">
    <source>
        <dbReference type="PROSITE" id="PS51722"/>
    </source>
</evidence>
<dbReference type="AlphaFoldDB" id="A0AAE3IEN4"/>
<dbReference type="InterPro" id="IPR000795">
    <property type="entry name" value="T_Tr_GTP-bd_dom"/>
</dbReference>
<dbReference type="SUPFAM" id="SSF54980">
    <property type="entry name" value="EF-G C-terminal domain-like"/>
    <property type="match status" value="2"/>
</dbReference>
<evidence type="ECO:0000313" key="6">
    <source>
        <dbReference type="EMBL" id="MCU6704786.1"/>
    </source>
</evidence>
<dbReference type="GO" id="GO:0032790">
    <property type="term" value="P:ribosome disassembly"/>
    <property type="evidence" value="ECO:0007669"/>
    <property type="project" value="TreeGrafter"/>
</dbReference>
<evidence type="ECO:0000313" key="7">
    <source>
        <dbReference type="Proteomes" id="UP001208131"/>
    </source>
</evidence>
<dbReference type="Pfam" id="PF00009">
    <property type="entry name" value="GTP_EFTU"/>
    <property type="match status" value="1"/>
</dbReference>
<dbReference type="SMART" id="SM00838">
    <property type="entry name" value="EFG_C"/>
    <property type="match status" value="1"/>
</dbReference>
<dbReference type="CDD" id="cd10912">
    <property type="entry name" value="PIN_YacP-like"/>
    <property type="match status" value="1"/>
</dbReference>
<dbReference type="GO" id="GO:0006412">
    <property type="term" value="P:translation"/>
    <property type="evidence" value="ECO:0007669"/>
    <property type="project" value="UniProtKB-KW"/>
</dbReference>
<keyword evidence="4" id="KW-0046">Antibiotic resistance</keyword>
<dbReference type="GO" id="GO:0005525">
    <property type="term" value="F:GTP binding"/>
    <property type="evidence" value="ECO:0007669"/>
    <property type="project" value="UniProtKB-KW"/>
</dbReference>
<dbReference type="PANTHER" id="PTHR43261">
    <property type="entry name" value="TRANSLATION ELONGATION FACTOR G-RELATED"/>
    <property type="match status" value="1"/>
</dbReference>
<dbReference type="PROSITE" id="PS00301">
    <property type="entry name" value="G_TR_1"/>
    <property type="match status" value="1"/>
</dbReference>
<name>A0AAE3IEN4_9FIRM</name>
<keyword evidence="2" id="KW-0648">Protein biosynthesis</keyword>
<dbReference type="InterPro" id="IPR020568">
    <property type="entry name" value="Ribosomal_Su5_D2-typ_SF"/>
</dbReference>
<reference evidence="6 7" key="1">
    <citation type="journal article" date="2021" name="ISME Commun">
        <title>Automated analysis of genomic sequences facilitates high-throughput and comprehensive description of bacteria.</title>
        <authorList>
            <person name="Hitch T.C.A."/>
        </authorList>
    </citation>
    <scope>NUCLEOTIDE SEQUENCE [LARGE SCALE GENOMIC DNA]</scope>
    <source>
        <strain evidence="6 7">Sanger_31</strain>
    </source>
</reference>
<protein>
    <submittedName>
        <fullName evidence="6">TetM/TetW/TetO/TetS family tetracycline resistance ribosomal protection protein</fullName>
    </submittedName>
</protein>
<dbReference type="Pfam" id="PF00679">
    <property type="entry name" value="EFG_C"/>
    <property type="match status" value="1"/>
</dbReference>
<dbReference type="InterPro" id="IPR005225">
    <property type="entry name" value="Small_GTP-bd"/>
</dbReference>
<dbReference type="Gene3D" id="3.40.50.300">
    <property type="entry name" value="P-loop containing nucleotide triphosphate hydrolases"/>
    <property type="match status" value="1"/>
</dbReference>
<dbReference type="Gene3D" id="2.40.30.10">
    <property type="entry name" value="Translation factors"/>
    <property type="match status" value="1"/>
</dbReference>
<dbReference type="SUPFAM" id="SSF50447">
    <property type="entry name" value="Translation proteins"/>
    <property type="match status" value="1"/>
</dbReference>
<keyword evidence="1" id="KW-0547">Nucleotide-binding</keyword>
<dbReference type="InterPro" id="IPR014721">
    <property type="entry name" value="Ribsml_uS5_D2-typ_fold_subgr"/>
</dbReference>
<dbReference type="InterPro" id="IPR041095">
    <property type="entry name" value="EFG_II"/>
</dbReference>
<dbReference type="SUPFAM" id="SSF54211">
    <property type="entry name" value="Ribosomal protein S5 domain 2-like"/>
    <property type="match status" value="1"/>
</dbReference>
<dbReference type="InterPro" id="IPR035647">
    <property type="entry name" value="EFG_III/V"/>
</dbReference>
<dbReference type="GO" id="GO:0003924">
    <property type="term" value="F:GTPase activity"/>
    <property type="evidence" value="ECO:0007669"/>
    <property type="project" value="InterPro"/>
</dbReference>